<feature type="transmembrane region" description="Helical" evidence="2">
    <location>
        <begin position="202"/>
        <end position="232"/>
    </location>
</feature>
<keyword evidence="2" id="KW-0812">Transmembrane</keyword>
<evidence type="ECO:0000256" key="2">
    <source>
        <dbReference type="SAM" id="Phobius"/>
    </source>
</evidence>
<feature type="compositionally biased region" description="Polar residues" evidence="1">
    <location>
        <begin position="1"/>
        <end position="23"/>
    </location>
</feature>
<dbReference type="InParanoid" id="A0A067PQF7"/>
<sequence>MTTPGTTSPPSLARVRTNTSRSQGDPIKAEAEAASVHGEKKKRNKFYDILWTLVDWFFLGFAAKFYYRLVLYGRAVEKALEGEKKLNKERSDGIWKKSADEEKKADDRIWEDVANWRDGQQEEWNRMGTTTSLMATISAASLAFSGIDQAWWLGRAFFAGALGMSLCGFFTIHYFGVLAEGMDDDTVGRAAIGQLSGQTQRVVAGALAVPAALSAYSTLLILLGHIIFVLTISNRTQATTFSGILLEPGFKIVAGIPILVGVVMMLGAVIVAELMYLDGKKQKGDSGRQSAGRDIESATASGVTTGQGS</sequence>
<proteinExistence type="predicted"/>
<feature type="region of interest" description="Disordered" evidence="1">
    <location>
        <begin position="1"/>
        <end position="35"/>
    </location>
</feature>
<reference evidence="4" key="1">
    <citation type="journal article" date="2014" name="Proc. Natl. Acad. Sci. U.S.A.">
        <title>Extensive sampling of basidiomycete genomes demonstrates inadequacy of the white-rot/brown-rot paradigm for wood decay fungi.</title>
        <authorList>
            <person name="Riley R."/>
            <person name="Salamov A.A."/>
            <person name="Brown D.W."/>
            <person name="Nagy L.G."/>
            <person name="Floudas D."/>
            <person name="Held B.W."/>
            <person name="Levasseur A."/>
            <person name="Lombard V."/>
            <person name="Morin E."/>
            <person name="Otillar R."/>
            <person name="Lindquist E.A."/>
            <person name="Sun H."/>
            <person name="LaButti K.M."/>
            <person name="Schmutz J."/>
            <person name="Jabbour D."/>
            <person name="Luo H."/>
            <person name="Baker S.E."/>
            <person name="Pisabarro A.G."/>
            <person name="Walton J.D."/>
            <person name="Blanchette R.A."/>
            <person name="Henrissat B."/>
            <person name="Martin F."/>
            <person name="Cullen D."/>
            <person name="Hibbett D.S."/>
            <person name="Grigoriev I.V."/>
        </authorList>
    </citation>
    <scope>NUCLEOTIDE SEQUENCE [LARGE SCALE GENOMIC DNA]</scope>
    <source>
        <strain evidence="4">MUCL 33604</strain>
    </source>
</reference>
<dbReference type="EMBL" id="KL197720">
    <property type="protein sequence ID" value="KDQ57053.1"/>
    <property type="molecule type" value="Genomic_DNA"/>
</dbReference>
<evidence type="ECO:0000313" key="3">
    <source>
        <dbReference type="EMBL" id="KDQ57053.1"/>
    </source>
</evidence>
<gene>
    <name evidence="3" type="ORF">JAAARDRAFT_35650</name>
</gene>
<keyword evidence="2" id="KW-0472">Membrane</keyword>
<dbReference type="Proteomes" id="UP000027265">
    <property type="component" value="Unassembled WGS sequence"/>
</dbReference>
<feature type="transmembrane region" description="Helical" evidence="2">
    <location>
        <begin position="252"/>
        <end position="276"/>
    </location>
</feature>
<dbReference type="HOGENOM" id="CLU_900361_0_0_1"/>
<name>A0A067PQF7_9AGAM</name>
<dbReference type="AlphaFoldDB" id="A0A067PQF7"/>
<feature type="transmembrane region" description="Helical" evidence="2">
    <location>
        <begin position="158"/>
        <end position="181"/>
    </location>
</feature>
<feature type="compositionally biased region" description="Polar residues" evidence="1">
    <location>
        <begin position="298"/>
        <end position="309"/>
    </location>
</feature>
<protein>
    <submittedName>
        <fullName evidence="3">Uncharacterized protein</fullName>
    </submittedName>
</protein>
<dbReference type="OrthoDB" id="3036455at2759"/>
<organism evidence="3 4">
    <name type="scientific">Jaapia argillacea MUCL 33604</name>
    <dbReference type="NCBI Taxonomy" id="933084"/>
    <lineage>
        <taxon>Eukaryota</taxon>
        <taxon>Fungi</taxon>
        <taxon>Dikarya</taxon>
        <taxon>Basidiomycota</taxon>
        <taxon>Agaricomycotina</taxon>
        <taxon>Agaricomycetes</taxon>
        <taxon>Agaricomycetidae</taxon>
        <taxon>Jaapiales</taxon>
        <taxon>Jaapiaceae</taxon>
        <taxon>Jaapia</taxon>
    </lineage>
</organism>
<accession>A0A067PQF7</accession>
<evidence type="ECO:0000256" key="1">
    <source>
        <dbReference type="SAM" id="MobiDB-lite"/>
    </source>
</evidence>
<feature type="transmembrane region" description="Helical" evidence="2">
    <location>
        <begin position="49"/>
        <end position="67"/>
    </location>
</feature>
<feature type="compositionally biased region" description="Basic and acidic residues" evidence="1">
    <location>
        <begin position="281"/>
        <end position="296"/>
    </location>
</feature>
<keyword evidence="4" id="KW-1185">Reference proteome</keyword>
<feature type="region of interest" description="Disordered" evidence="1">
    <location>
        <begin position="281"/>
        <end position="309"/>
    </location>
</feature>
<keyword evidence="2" id="KW-1133">Transmembrane helix</keyword>
<evidence type="ECO:0000313" key="4">
    <source>
        <dbReference type="Proteomes" id="UP000027265"/>
    </source>
</evidence>